<keyword evidence="5" id="KW-1185">Reference proteome</keyword>
<dbReference type="EMBL" id="JBHSAX010000005">
    <property type="protein sequence ID" value="MFC3961518.1"/>
    <property type="molecule type" value="Genomic_DNA"/>
</dbReference>
<evidence type="ECO:0000256" key="2">
    <source>
        <dbReference type="ARBA" id="ARBA00023239"/>
    </source>
</evidence>
<dbReference type="Pfam" id="PF00596">
    <property type="entry name" value="Aldolase_II"/>
    <property type="match status" value="1"/>
</dbReference>
<reference evidence="5" key="1">
    <citation type="journal article" date="2019" name="Int. J. Syst. Evol. Microbiol.">
        <title>The Global Catalogue of Microorganisms (GCM) 10K type strain sequencing project: providing services to taxonomists for standard genome sequencing and annotation.</title>
        <authorList>
            <consortium name="The Broad Institute Genomics Platform"/>
            <consortium name="The Broad Institute Genome Sequencing Center for Infectious Disease"/>
            <person name="Wu L."/>
            <person name="Ma J."/>
        </authorList>
    </citation>
    <scope>NUCLEOTIDE SEQUENCE [LARGE SCALE GENOMIC DNA]</scope>
    <source>
        <strain evidence="5">CGMCC 4.7330</strain>
    </source>
</reference>
<dbReference type="Proteomes" id="UP001595696">
    <property type="component" value="Unassembled WGS sequence"/>
</dbReference>
<accession>A0ABV8DNU8</accession>
<dbReference type="SMART" id="SM01007">
    <property type="entry name" value="Aldolase_II"/>
    <property type="match status" value="1"/>
</dbReference>
<dbReference type="SUPFAM" id="SSF53639">
    <property type="entry name" value="AraD/HMP-PK domain-like"/>
    <property type="match status" value="1"/>
</dbReference>
<gene>
    <name evidence="4" type="ORF">ACFO0B_05890</name>
</gene>
<name>A0ABV8DNU8_9NOCA</name>
<dbReference type="RefSeq" id="WP_378611268.1">
    <property type="nucleotide sequence ID" value="NZ_JBHSAX010000005.1"/>
</dbReference>
<keyword evidence="2" id="KW-0456">Lyase</keyword>
<dbReference type="Gene3D" id="3.40.225.10">
    <property type="entry name" value="Class II aldolase/adducin N-terminal domain"/>
    <property type="match status" value="1"/>
</dbReference>
<dbReference type="InterPro" id="IPR036409">
    <property type="entry name" value="Aldolase_II/adducin_N_sf"/>
</dbReference>
<evidence type="ECO:0000259" key="3">
    <source>
        <dbReference type="SMART" id="SM01007"/>
    </source>
</evidence>
<feature type="domain" description="Class II aldolase/adducin N-terminal" evidence="3">
    <location>
        <begin position="11"/>
        <end position="190"/>
    </location>
</feature>
<comment type="caution">
    <text evidence="4">The sequence shown here is derived from an EMBL/GenBank/DDBJ whole genome shotgun (WGS) entry which is preliminary data.</text>
</comment>
<evidence type="ECO:0000313" key="5">
    <source>
        <dbReference type="Proteomes" id="UP001595696"/>
    </source>
</evidence>
<organism evidence="4 5">
    <name type="scientific">Nocardia jiangsuensis</name>
    <dbReference type="NCBI Taxonomy" id="1691563"/>
    <lineage>
        <taxon>Bacteria</taxon>
        <taxon>Bacillati</taxon>
        <taxon>Actinomycetota</taxon>
        <taxon>Actinomycetes</taxon>
        <taxon>Mycobacteriales</taxon>
        <taxon>Nocardiaceae</taxon>
        <taxon>Nocardia</taxon>
    </lineage>
</organism>
<dbReference type="InterPro" id="IPR001303">
    <property type="entry name" value="Aldolase_II/adducin_N"/>
</dbReference>
<protein>
    <submittedName>
        <fullName evidence="4">Class II aldolase/adducin family protein</fullName>
    </submittedName>
</protein>
<dbReference type="InterPro" id="IPR050197">
    <property type="entry name" value="Aldolase_class_II_sugar_metab"/>
</dbReference>
<dbReference type="PANTHER" id="PTHR22789">
    <property type="entry name" value="FUCULOSE PHOSPHATE ALDOLASE"/>
    <property type="match status" value="1"/>
</dbReference>
<dbReference type="PANTHER" id="PTHR22789:SF0">
    <property type="entry name" value="3-OXO-TETRONATE 4-PHOSPHATE DECARBOXYLASE-RELATED"/>
    <property type="match status" value="1"/>
</dbReference>
<evidence type="ECO:0000256" key="1">
    <source>
        <dbReference type="ARBA" id="ARBA00022723"/>
    </source>
</evidence>
<keyword evidence="1" id="KW-0479">Metal-binding</keyword>
<sequence length="241" mass="25639">MADQGDRDQRAAVVEAGKVLAANGHSDLVWGHLSLRDADGRGFWLKRPGLGFEELRTSDIQLLGFDGEVVLGEGAPHLERFIHSEVLRARPDVQCVIHTHPEAATAFAATGLPLLPVGHEATMFVPPDIARFTETGDLIRTPGLGRSVAAALGERNALLLVNHGVVVAGPSIGDAVFAAVLLEKACRMQLTAAAAAGAEPLRVSGEAEARTKRARVYAPGQVRAGWNFLQREQRGPFPNIG</sequence>
<proteinExistence type="predicted"/>
<evidence type="ECO:0000313" key="4">
    <source>
        <dbReference type="EMBL" id="MFC3961518.1"/>
    </source>
</evidence>